<proteinExistence type="predicted"/>
<reference evidence="2 3" key="1">
    <citation type="submission" date="2016-11" db="EMBL/GenBank/DDBJ databases">
        <authorList>
            <person name="Jaros S."/>
            <person name="Januszkiewicz K."/>
            <person name="Wedrychowicz H."/>
        </authorList>
    </citation>
    <scope>NUCLEOTIDE SEQUENCE [LARGE SCALE GENOMIC DNA]</scope>
    <source>
        <strain evidence="2 3">DSM 8605</strain>
    </source>
</reference>
<dbReference type="STRING" id="1121316.SAMN02745207_02479"/>
<dbReference type="PROSITE" id="PS51832">
    <property type="entry name" value="HD_GYP"/>
    <property type="match status" value="1"/>
</dbReference>
<evidence type="ECO:0000313" key="3">
    <source>
        <dbReference type="Proteomes" id="UP000184447"/>
    </source>
</evidence>
<dbReference type="InterPro" id="IPR014710">
    <property type="entry name" value="RmlC-like_jellyroll"/>
</dbReference>
<evidence type="ECO:0000313" key="2">
    <source>
        <dbReference type="EMBL" id="SHH78578.1"/>
    </source>
</evidence>
<dbReference type="AlphaFoldDB" id="A0A1M5VTR7"/>
<dbReference type="OrthoDB" id="9804747at2"/>
<sequence length="302" mass="34712">MNTGVHICTHDEYIEKTVQDSAELRLLAKGDGTEVMIQKIKGNETVFIEPSALSETMEFFYILNGELELYKNNCKSMLKKGDFFYVHHLNETVQFCTLDDVELLYFSTQPLFHYLSNAIKELSELSKKVETKDKYTHGHNKRVKDYSVKIANKLNLSKEVIENILFASLFHDLGKINVPDEILNKPGGLTDEEFDYIKKHPLDGANLVEKTYFKNIKKIIIQHHERLNGSGYPNGIQGDDIVVEARIIAISDTYDAMTTNRQYRKALSPQIAIDELRKLSRTHYDEDIVSTFINILKEEGEI</sequence>
<evidence type="ECO:0000259" key="1">
    <source>
        <dbReference type="PROSITE" id="PS51832"/>
    </source>
</evidence>
<accession>A0A1M5VTR7</accession>
<dbReference type="EMBL" id="FQXM01000013">
    <property type="protein sequence ID" value="SHH78578.1"/>
    <property type="molecule type" value="Genomic_DNA"/>
</dbReference>
<dbReference type="SUPFAM" id="SSF51182">
    <property type="entry name" value="RmlC-like cupins"/>
    <property type="match status" value="1"/>
</dbReference>
<dbReference type="InterPro" id="IPR037522">
    <property type="entry name" value="HD_GYP_dom"/>
</dbReference>
<protein>
    <submittedName>
        <fullName evidence="2">HD-GYP domain, c-di-GMP phosphodiesterase class II (Or its inactivated variant)</fullName>
    </submittedName>
</protein>
<dbReference type="Pfam" id="PF13487">
    <property type="entry name" value="HD_5"/>
    <property type="match status" value="1"/>
</dbReference>
<keyword evidence="3" id="KW-1185">Reference proteome</keyword>
<dbReference type="RefSeq" id="WP_073338742.1">
    <property type="nucleotide sequence ID" value="NZ_FQXM01000013.1"/>
</dbReference>
<dbReference type="Gene3D" id="1.10.3210.10">
    <property type="entry name" value="Hypothetical protein af1432"/>
    <property type="match status" value="1"/>
</dbReference>
<dbReference type="PANTHER" id="PTHR43155:SF2">
    <property type="entry name" value="CYCLIC DI-GMP PHOSPHODIESTERASE PA4108"/>
    <property type="match status" value="1"/>
</dbReference>
<dbReference type="CDD" id="cd00077">
    <property type="entry name" value="HDc"/>
    <property type="match status" value="1"/>
</dbReference>
<dbReference type="SMART" id="SM00471">
    <property type="entry name" value="HDc"/>
    <property type="match status" value="1"/>
</dbReference>
<dbReference type="InterPro" id="IPR011051">
    <property type="entry name" value="RmlC_Cupin_sf"/>
</dbReference>
<organism evidence="2 3">
    <name type="scientific">Clostridium grantii DSM 8605</name>
    <dbReference type="NCBI Taxonomy" id="1121316"/>
    <lineage>
        <taxon>Bacteria</taxon>
        <taxon>Bacillati</taxon>
        <taxon>Bacillota</taxon>
        <taxon>Clostridia</taxon>
        <taxon>Eubacteriales</taxon>
        <taxon>Clostridiaceae</taxon>
        <taxon>Clostridium</taxon>
    </lineage>
</organism>
<dbReference type="Proteomes" id="UP000184447">
    <property type="component" value="Unassembled WGS sequence"/>
</dbReference>
<dbReference type="InterPro" id="IPR003607">
    <property type="entry name" value="HD/PDEase_dom"/>
</dbReference>
<feature type="domain" description="HD-GYP" evidence="1">
    <location>
        <begin position="114"/>
        <end position="302"/>
    </location>
</feature>
<gene>
    <name evidence="2" type="ORF">SAMN02745207_02479</name>
</gene>
<dbReference type="SUPFAM" id="SSF109604">
    <property type="entry name" value="HD-domain/PDEase-like"/>
    <property type="match status" value="1"/>
</dbReference>
<dbReference type="Gene3D" id="2.60.120.10">
    <property type="entry name" value="Jelly Rolls"/>
    <property type="match status" value="1"/>
</dbReference>
<dbReference type="PANTHER" id="PTHR43155">
    <property type="entry name" value="CYCLIC DI-GMP PHOSPHODIESTERASE PA4108-RELATED"/>
    <property type="match status" value="1"/>
</dbReference>
<name>A0A1M5VTR7_9CLOT</name>